<gene>
    <name evidence="1" type="ORF">EYF80_021029</name>
</gene>
<keyword evidence="2" id="KW-1185">Reference proteome</keyword>
<comment type="caution">
    <text evidence="1">The sequence shown here is derived from an EMBL/GenBank/DDBJ whole genome shotgun (WGS) entry which is preliminary data.</text>
</comment>
<name>A0A4Z2HSN2_9TELE</name>
<proteinExistence type="predicted"/>
<protein>
    <submittedName>
        <fullName evidence="1">Uncharacterized protein</fullName>
    </submittedName>
</protein>
<evidence type="ECO:0000313" key="1">
    <source>
        <dbReference type="EMBL" id="TNN68717.1"/>
    </source>
</evidence>
<organism evidence="1 2">
    <name type="scientific">Liparis tanakae</name>
    <name type="common">Tanaka's snailfish</name>
    <dbReference type="NCBI Taxonomy" id="230148"/>
    <lineage>
        <taxon>Eukaryota</taxon>
        <taxon>Metazoa</taxon>
        <taxon>Chordata</taxon>
        <taxon>Craniata</taxon>
        <taxon>Vertebrata</taxon>
        <taxon>Euteleostomi</taxon>
        <taxon>Actinopterygii</taxon>
        <taxon>Neopterygii</taxon>
        <taxon>Teleostei</taxon>
        <taxon>Neoteleostei</taxon>
        <taxon>Acanthomorphata</taxon>
        <taxon>Eupercaria</taxon>
        <taxon>Perciformes</taxon>
        <taxon>Cottioidei</taxon>
        <taxon>Cottales</taxon>
        <taxon>Liparidae</taxon>
        <taxon>Liparis</taxon>
    </lineage>
</organism>
<dbReference type="EMBL" id="SRLO01000185">
    <property type="protein sequence ID" value="TNN68717.1"/>
    <property type="molecule type" value="Genomic_DNA"/>
</dbReference>
<dbReference type="AlphaFoldDB" id="A0A4Z2HSN2"/>
<dbReference type="Proteomes" id="UP000314294">
    <property type="component" value="Unassembled WGS sequence"/>
</dbReference>
<evidence type="ECO:0000313" key="2">
    <source>
        <dbReference type="Proteomes" id="UP000314294"/>
    </source>
</evidence>
<sequence length="163" mass="18161">MDRSFGSCPLFEVHFLIRLLTKWKIKMVVQRNQNMFRRQTLLCYPVIISKAQACVSARPPAAPALTCAQIVAVSQAWLLTLLLLQEGQVDRVSLADSISPQFVKMARNIETYGRSSSSSSSGGSRWCVSTLPALTQLELETSENPQWGINHYKSHLCCCNSPT</sequence>
<reference evidence="1 2" key="1">
    <citation type="submission" date="2019-03" db="EMBL/GenBank/DDBJ databases">
        <title>First draft genome of Liparis tanakae, snailfish: a comprehensive survey of snailfish specific genes.</title>
        <authorList>
            <person name="Kim W."/>
            <person name="Song I."/>
            <person name="Jeong J.-H."/>
            <person name="Kim D."/>
            <person name="Kim S."/>
            <person name="Ryu S."/>
            <person name="Song J.Y."/>
            <person name="Lee S.K."/>
        </authorList>
    </citation>
    <scope>NUCLEOTIDE SEQUENCE [LARGE SCALE GENOMIC DNA]</scope>
    <source>
        <tissue evidence="1">Muscle</tissue>
    </source>
</reference>
<accession>A0A4Z2HSN2</accession>